<comment type="caution">
    <text evidence="1">The sequence shown here is derived from an EMBL/GenBank/DDBJ whole genome shotgun (WGS) entry which is preliminary data.</text>
</comment>
<dbReference type="Proteomes" id="UP001352852">
    <property type="component" value="Unassembled WGS sequence"/>
</dbReference>
<proteinExistence type="predicted"/>
<accession>A0ABU7ECK7</accession>
<sequence>MCCLLHSCSPFLREGGSSGVAGASAEARRDGAQIFGDLQLVENLFPHAWCILPPLLNLDLLLTPHL</sequence>
<keyword evidence="2" id="KW-1185">Reference proteome</keyword>
<dbReference type="EMBL" id="JAHUTJ010051032">
    <property type="protein sequence ID" value="MED6284521.1"/>
    <property type="molecule type" value="Genomic_DNA"/>
</dbReference>
<reference evidence="1 2" key="1">
    <citation type="submission" date="2021-06" db="EMBL/GenBank/DDBJ databases">
        <authorList>
            <person name="Palmer J.M."/>
        </authorList>
    </citation>
    <scope>NUCLEOTIDE SEQUENCE [LARGE SCALE GENOMIC DNA]</scope>
    <source>
        <strain evidence="1 2">CL_MEX2019</strain>
        <tissue evidence="1">Muscle</tissue>
    </source>
</reference>
<gene>
    <name evidence="1" type="ORF">CHARACLAT_019950</name>
</gene>
<organism evidence="1 2">
    <name type="scientific">Characodon lateralis</name>
    <dbReference type="NCBI Taxonomy" id="208331"/>
    <lineage>
        <taxon>Eukaryota</taxon>
        <taxon>Metazoa</taxon>
        <taxon>Chordata</taxon>
        <taxon>Craniata</taxon>
        <taxon>Vertebrata</taxon>
        <taxon>Euteleostomi</taxon>
        <taxon>Actinopterygii</taxon>
        <taxon>Neopterygii</taxon>
        <taxon>Teleostei</taxon>
        <taxon>Neoteleostei</taxon>
        <taxon>Acanthomorphata</taxon>
        <taxon>Ovalentaria</taxon>
        <taxon>Atherinomorphae</taxon>
        <taxon>Cyprinodontiformes</taxon>
        <taxon>Goodeidae</taxon>
        <taxon>Characodon</taxon>
    </lineage>
</organism>
<protein>
    <submittedName>
        <fullName evidence="1">Uncharacterized protein</fullName>
    </submittedName>
</protein>
<evidence type="ECO:0000313" key="1">
    <source>
        <dbReference type="EMBL" id="MED6284521.1"/>
    </source>
</evidence>
<evidence type="ECO:0000313" key="2">
    <source>
        <dbReference type="Proteomes" id="UP001352852"/>
    </source>
</evidence>
<name>A0ABU7ECK7_9TELE</name>